<evidence type="ECO:0000256" key="1">
    <source>
        <dbReference type="ARBA" id="ARBA00004429"/>
    </source>
</evidence>
<dbReference type="PANTHER" id="PTHR43298">
    <property type="entry name" value="MULTIDRUG RESISTANCE PROTEIN NORM-RELATED"/>
    <property type="match status" value="1"/>
</dbReference>
<dbReference type="NCBIfam" id="TIGR00797">
    <property type="entry name" value="matE"/>
    <property type="match status" value="1"/>
</dbReference>
<dbReference type="InterPro" id="IPR050222">
    <property type="entry name" value="MATE_MdtK"/>
</dbReference>
<dbReference type="PANTHER" id="PTHR43298:SF2">
    <property type="entry name" value="FMN_FAD EXPORTER YEEO-RELATED"/>
    <property type="match status" value="1"/>
</dbReference>
<protein>
    <recommendedName>
        <fullName evidence="9">Multidrug-efflux transporter</fullName>
    </recommendedName>
</protein>
<dbReference type="RefSeq" id="WP_315945566.1">
    <property type="nucleotide sequence ID" value="NZ_JAWCUA010000001.1"/>
</dbReference>
<keyword evidence="5 10" id="KW-0812">Transmembrane</keyword>
<evidence type="ECO:0000256" key="7">
    <source>
        <dbReference type="ARBA" id="ARBA00023065"/>
    </source>
</evidence>
<feature type="transmembrane region" description="Helical" evidence="10">
    <location>
        <begin position="423"/>
        <end position="444"/>
    </location>
</feature>
<dbReference type="CDD" id="cd13131">
    <property type="entry name" value="MATE_NorM_like"/>
    <property type="match status" value="1"/>
</dbReference>
<feature type="transmembrane region" description="Helical" evidence="10">
    <location>
        <begin position="281"/>
        <end position="305"/>
    </location>
</feature>
<keyword evidence="3" id="KW-0050">Antiport</keyword>
<feature type="transmembrane region" description="Helical" evidence="10">
    <location>
        <begin position="391"/>
        <end position="411"/>
    </location>
</feature>
<proteinExistence type="predicted"/>
<dbReference type="InterPro" id="IPR048279">
    <property type="entry name" value="MdtK-like"/>
</dbReference>
<reference evidence="11 12" key="1">
    <citation type="submission" date="2023-10" db="EMBL/GenBank/DDBJ databases">
        <title>Psychrosphaera aquimaarina strain SW33 isolated from seawater.</title>
        <authorList>
            <person name="Bayburt H."/>
            <person name="Kim J.M."/>
            <person name="Choi B.J."/>
            <person name="Jeon C.O."/>
        </authorList>
    </citation>
    <scope>NUCLEOTIDE SEQUENCE [LARGE SCALE GENOMIC DNA]</scope>
    <source>
        <strain evidence="11 12">KCTC 52743</strain>
    </source>
</reference>
<keyword evidence="4" id="KW-1003">Cell membrane</keyword>
<feature type="transmembrane region" description="Helical" evidence="10">
    <location>
        <begin position="317"/>
        <end position="340"/>
    </location>
</feature>
<evidence type="ECO:0000256" key="5">
    <source>
        <dbReference type="ARBA" id="ARBA00022692"/>
    </source>
</evidence>
<evidence type="ECO:0000256" key="4">
    <source>
        <dbReference type="ARBA" id="ARBA00022475"/>
    </source>
</evidence>
<evidence type="ECO:0000256" key="10">
    <source>
        <dbReference type="SAM" id="Phobius"/>
    </source>
</evidence>
<evidence type="ECO:0000256" key="2">
    <source>
        <dbReference type="ARBA" id="ARBA00022448"/>
    </source>
</evidence>
<evidence type="ECO:0000256" key="8">
    <source>
        <dbReference type="ARBA" id="ARBA00023136"/>
    </source>
</evidence>
<keyword evidence="2" id="KW-0813">Transport</keyword>
<feature type="transmembrane region" description="Helical" evidence="10">
    <location>
        <begin position="193"/>
        <end position="216"/>
    </location>
</feature>
<dbReference type="Pfam" id="PF01554">
    <property type="entry name" value="MatE"/>
    <property type="match status" value="2"/>
</dbReference>
<dbReference type="PIRSF" id="PIRSF006603">
    <property type="entry name" value="DinF"/>
    <property type="match status" value="1"/>
</dbReference>
<accession>A0ABU3QW55</accession>
<feature type="transmembrane region" description="Helical" evidence="10">
    <location>
        <begin position="352"/>
        <end position="370"/>
    </location>
</feature>
<evidence type="ECO:0000256" key="9">
    <source>
        <dbReference type="ARBA" id="ARBA00031636"/>
    </source>
</evidence>
<sequence length="454" mass="49578">MKVFDFTEVKHILKLAIPLLLTQITASLMFFTDTVMASRAGHVDMASVSIATGIWSPVIFSAQGLLIAITPVIAHLFGSSKNNNNQAQMVSTLFQGAYIAAAITLVIVCLFQFVHIPLENLDLETELHDKSIGYLNYVVWGILPTCLFFALRGFCEGIGVTKPALIVSVIALLANIPLNYIFVFGKFGAPELGGAGCGLATAIVQWISLISLLIYFNISRNLKPFQIFKHPEKPNPESIKMLTKLGTPIALSLLFESSLFAFMALFIAPLGSIAVAGHQVAFSYSAVVFMFPLSLAMAATIRVGYLKGVGDLDKLKYSIKTCFFMAVSFGTLVMLTTFFFREQIILIYTSKPEVVALAASILVITAIYQLPDAIQVMAAGVFKGLKITKPLFYITFISYWPIGFTLGYLLGRTDHIVPAMGPQGFWVGTVIGLSTASVLFLIWLKFTMSKLKLS</sequence>
<feature type="transmembrane region" description="Helical" evidence="10">
    <location>
        <begin position="134"/>
        <end position="151"/>
    </location>
</feature>
<feature type="transmembrane region" description="Helical" evidence="10">
    <location>
        <begin position="52"/>
        <end position="77"/>
    </location>
</feature>
<feature type="transmembrane region" description="Helical" evidence="10">
    <location>
        <begin position="12"/>
        <end position="32"/>
    </location>
</feature>
<comment type="subcellular location">
    <subcellularLocation>
        <location evidence="1">Cell inner membrane</location>
        <topology evidence="1">Multi-pass membrane protein</topology>
    </subcellularLocation>
</comment>
<keyword evidence="7" id="KW-0406">Ion transport</keyword>
<dbReference type="InterPro" id="IPR002528">
    <property type="entry name" value="MATE_fam"/>
</dbReference>
<feature type="transmembrane region" description="Helical" evidence="10">
    <location>
        <begin position="89"/>
        <end position="114"/>
    </location>
</feature>
<evidence type="ECO:0000256" key="6">
    <source>
        <dbReference type="ARBA" id="ARBA00022989"/>
    </source>
</evidence>
<dbReference type="Proteomes" id="UP001257914">
    <property type="component" value="Unassembled WGS sequence"/>
</dbReference>
<keyword evidence="12" id="KW-1185">Reference proteome</keyword>
<comment type="caution">
    <text evidence="11">The sequence shown here is derived from an EMBL/GenBank/DDBJ whole genome shotgun (WGS) entry which is preliminary data.</text>
</comment>
<gene>
    <name evidence="11" type="ORF">RT723_01255</name>
</gene>
<dbReference type="EMBL" id="JAWCUA010000001">
    <property type="protein sequence ID" value="MDU0111658.1"/>
    <property type="molecule type" value="Genomic_DNA"/>
</dbReference>
<keyword evidence="6 10" id="KW-1133">Transmembrane helix</keyword>
<evidence type="ECO:0000313" key="12">
    <source>
        <dbReference type="Proteomes" id="UP001257914"/>
    </source>
</evidence>
<keyword evidence="8 10" id="KW-0472">Membrane</keyword>
<evidence type="ECO:0000256" key="3">
    <source>
        <dbReference type="ARBA" id="ARBA00022449"/>
    </source>
</evidence>
<feature type="transmembrane region" description="Helical" evidence="10">
    <location>
        <begin position="249"/>
        <end position="275"/>
    </location>
</feature>
<feature type="transmembrane region" description="Helical" evidence="10">
    <location>
        <begin position="163"/>
        <end position="181"/>
    </location>
</feature>
<organism evidence="11 12">
    <name type="scientific">Psychrosphaera aquimarina</name>
    <dbReference type="NCBI Taxonomy" id="2044854"/>
    <lineage>
        <taxon>Bacteria</taxon>
        <taxon>Pseudomonadati</taxon>
        <taxon>Pseudomonadota</taxon>
        <taxon>Gammaproteobacteria</taxon>
        <taxon>Alteromonadales</taxon>
        <taxon>Pseudoalteromonadaceae</taxon>
        <taxon>Psychrosphaera</taxon>
    </lineage>
</organism>
<name>A0ABU3QW55_9GAMM</name>
<evidence type="ECO:0000313" key="11">
    <source>
        <dbReference type="EMBL" id="MDU0111658.1"/>
    </source>
</evidence>